<sequence>MSEDICFQKCADLPQCLHSLSGYGSFNFTTSWVILAGDEITEITVTEVNDCIRSGQPFV</sequence>
<accession>A0ABX7VE01</accession>
<evidence type="ECO:0000313" key="2">
    <source>
        <dbReference type="Proteomes" id="UP000665047"/>
    </source>
</evidence>
<organism evidence="1 2">
    <name type="scientific">Xenorhabdus budapestensis</name>
    <dbReference type="NCBI Taxonomy" id="290110"/>
    <lineage>
        <taxon>Bacteria</taxon>
        <taxon>Pseudomonadati</taxon>
        <taxon>Pseudomonadota</taxon>
        <taxon>Gammaproteobacteria</taxon>
        <taxon>Enterobacterales</taxon>
        <taxon>Morganellaceae</taxon>
        <taxon>Xenorhabdus</taxon>
    </lineage>
</organism>
<gene>
    <name evidence="1" type="ORF">HGO23_14415</name>
</gene>
<evidence type="ECO:0000313" key="1">
    <source>
        <dbReference type="EMBL" id="QTL39041.1"/>
    </source>
</evidence>
<evidence type="ECO:0008006" key="3">
    <source>
        <dbReference type="Google" id="ProtNLM"/>
    </source>
</evidence>
<protein>
    <recommendedName>
        <fullName evidence="3">Apple domain-containing protein</fullName>
    </recommendedName>
</protein>
<dbReference type="RefSeq" id="WP_209027063.1">
    <property type="nucleotide sequence ID" value="NZ_CP072455.1"/>
</dbReference>
<name>A0ABX7VE01_XENBU</name>
<dbReference type="Proteomes" id="UP000665047">
    <property type="component" value="Chromosome"/>
</dbReference>
<reference evidence="1 2" key="1">
    <citation type="submission" date="2021-03" db="EMBL/GenBank/DDBJ databases">
        <title>Complete Genome Sequence Data of Xenorhabdus budapestensis strain C72, a Candidate Biological Control Agent, from China.</title>
        <authorList>
            <person name="LI B."/>
            <person name="WANG S."/>
            <person name="QIU D."/>
        </authorList>
    </citation>
    <scope>NUCLEOTIDE SEQUENCE [LARGE SCALE GENOMIC DNA]</scope>
    <source>
        <strain evidence="1 2">C-7-2</strain>
    </source>
</reference>
<dbReference type="EMBL" id="CP072455">
    <property type="protein sequence ID" value="QTL39041.1"/>
    <property type="molecule type" value="Genomic_DNA"/>
</dbReference>
<proteinExistence type="predicted"/>
<keyword evidence="2" id="KW-1185">Reference proteome</keyword>